<protein>
    <submittedName>
        <fullName evidence="1">Uncharacterized protein</fullName>
    </submittedName>
</protein>
<name>X1SWX2_9ZZZZ</name>
<dbReference type="EMBL" id="BARW01022271">
    <property type="protein sequence ID" value="GAI97552.1"/>
    <property type="molecule type" value="Genomic_DNA"/>
</dbReference>
<sequence length="38" mass="4323">MNNDQGKSERSLSHISDVLKKTPEKINVLCRDCGETFE</sequence>
<reference evidence="1" key="1">
    <citation type="journal article" date="2014" name="Front. Microbiol.">
        <title>High frequency of phylogenetically diverse reductive dehalogenase-homologous genes in deep subseafloor sedimentary metagenomes.</title>
        <authorList>
            <person name="Kawai M."/>
            <person name="Futagami T."/>
            <person name="Toyoda A."/>
            <person name="Takaki Y."/>
            <person name="Nishi S."/>
            <person name="Hori S."/>
            <person name="Arai W."/>
            <person name="Tsubouchi T."/>
            <person name="Morono Y."/>
            <person name="Uchiyama I."/>
            <person name="Ito T."/>
            <person name="Fujiyama A."/>
            <person name="Inagaki F."/>
            <person name="Takami H."/>
        </authorList>
    </citation>
    <scope>NUCLEOTIDE SEQUENCE</scope>
    <source>
        <strain evidence="1">Expedition CK06-06</strain>
    </source>
</reference>
<feature type="non-terminal residue" evidence="1">
    <location>
        <position position="38"/>
    </location>
</feature>
<gene>
    <name evidence="1" type="ORF">S12H4_37225</name>
</gene>
<evidence type="ECO:0000313" key="1">
    <source>
        <dbReference type="EMBL" id="GAI97552.1"/>
    </source>
</evidence>
<organism evidence="1">
    <name type="scientific">marine sediment metagenome</name>
    <dbReference type="NCBI Taxonomy" id="412755"/>
    <lineage>
        <taxon>unclassified sequences</taxon>
        <taxon>metagenomes</taxon>
        <taxon>ecological metagenomes</taxon>
    </lineage>
</organism>
<dbReference type="AlphaFoldDB" id="X1SWX2"/>
<proteinExistence type="predicted"/>
<comment type="caution">
    <text evidence="1">The sequence shown here is derived from an EMBL/GenBank/DDBJ whole genome shotgun (WGS) entry which is preliminary data.</text>
</comment>
<accession>X1SWX2</accession>